<reference evidence="1 2" key="1">
    <citation type="journal article" date="2019" name="Nat. Ecol. Evol.">
        <title>Megaphylogeny resolves global patterns of mushroom evolution.</title>
        <authorList>
            <person name="Varga T."/>
            <person name="Krizsan K."/>
            <person name="Foldi C."/>
            <person name="Dima B."/>
            <person name="Sanchez-Garcia M."/>
            <person name="Sanchez-Ramirez S."/>
            <person name="Szollosi G.J."/>
            <person name="Szarkandi J.G."/>
            <person name="Papp V."/>
            <person name="Albert L."/>
            <person name="Andreopoulos W."/>
            <person name="Angelini C."/>
            <person name="Antonin V."/>
            <person name="Barry K.W."/>
            <person name="Bougher N.L."/>
            <person name="Buchanan P."/>
            <person name="Buyck B."/>
            <person name="Bense V."/>
            <person name="Catcheside P."/>
            <person name="Chovatia M."/>
            <person name="Cooper J."/>
            <person name="Damon W."/>
            <person name="Desjardin D."/>
            <person name="Finy P."/>
            <person name="Geml J."/>
            <person name="Haridas S."/>
            <person name="Hughes K."/>
            <person name="Justo A."/>
            <person name="Karasinski D."/>
            <person name="Kautmanova I."/>
            <person name="Kiss B."/>
            <person name="Kocsube S."/>
            <person name="Kotiranta H."/>
            <person name="LaButti K.M."/>
            <person name="Lechner B.E."/>
            <person name="Liimatainen K."/>
            <person name="Lipzen A."/>
            <person name="Lukacs Z."/>
            <person name="Mihaltcheva S."/>
            <person name="Morgado L.N."/>
            <person name="Niskanen T."/>
            <person name="Noordeloos M.E."/>
            <person name="Ohm R.A."/>
            <person name="Ortiz-Santana B."/>
            <person name="Ovrebo C."/>
            <person name="Racz N."/>
            <person name="Riley R."/>
            <person name="Savchenko A."/>
            <person name="Shiryaev A."/>
            <person name="Soop K."/>
            <person name="Spirin V."/>
            <person name="Szebenyi C."/>
            <person name="Tomsovsky M."/>
            <person name="Tulloss R.E."/>
            <person name="Uehling J."/>
            <person name="Grigoriev I.V."/>
            <person name="Vagvolgyi C."/>
            <person name="Papp T."/>
            <person name="Martin F.M."/>
            <person name="Miettinen O."/>
            <person name="Hibbett D.S."/>
            <person name="Nagy L.G."/>
        </authorList>
    </citation>
    <scope>NUCLEOTIDE SEQUENCE [LARGE SCALE GENOMIC DNA]</scope>
    <source>
        <strain evidence="1 2">HHB13444</strain>
    </source>
</reference>
<dbReference type="EMBL" id="ML211102">
    <property type="protein sequence ID" value="TFK88705.1"/>
    <property type="molecule type" value="Genomic_DNA"/>
</dbReference>
<keyword evidence="2" id="KW-1185">Reference proteome</keyword>
<protein>
    <submittedName>
        <fullName evidence="1">Uncharacterized protein</fullName>
    </submittedName>
</protein>
<dbReference type="AlphaFoldDB" id="A0A5C3PG38"/>
<evidence type="ECO:0000313" key="1">
    <source>
        <dbReference type="EMBL" id="TFK88705.1"/>
    </source>
</evidence>
<evidence type="ECO:0000313" key="2">
    <source>
        <dbReference type="Proteomes" id="UP000308197"/>
    </source>
</evidence>
<proteinExistence type="predicted"/>
<sequence>MCSRQPVGRRGTRADTKVWTLASQPDSELEQHTLRLQIKQQLRTNGSTGGNGARRRLTRLHAANPRRPSTCSRQGPSLSRTMLQMSWEMRGRLKKTHRHVLQQPSWLILAFDHSTARHGQSVPQGDLPGRSCQAERSLSSRLTRRRIAGAAILFMHCPSQMCVQSARSAFMKTGGVLRACVHRGQ</sequence>
<dbReference type="Proteomes" id="UP000308197">
    <property type="component" value="Unassembled WGS sequence"/>
</dbReference>
<gene>
    <name evidence="1" type="ORF">K466DRAFT_61088</name>
</gene>
<name>A0A5C3PG38_9APHY</name>
<organism evidence="1 2">
    <name type="scientific">Polyporus arcularius HHB13444</name>
    <dbReference type="NCBI Taxonomy" id="1314778"/>
    <lineage>
        <taxon>Eukaryota</taxon>
        <taxon>Fungi</taxon>
        <taxon>Dikarya</taxon>
        <taxon>Basidiomycota</taxon>
        <taxon>Agaricomycotina</taxon>
        <taxon>Agaricomycetes</taxon>
        <taxon>Polyporales</taxon>
        <taxon>Polyporaceae</taxon>
        <taxon>Polyporus</taxon>
    </lineage>
</organism>
<dbReference type="InParanoid" id="A0A5C3PG38"/>
<accession>A0A5C3PG38</accession>